<evidence type="ECO:0000256" key="1">
    <source>
        <dbReference type="SAM" id="Coils"/>
    </source>
</evidence>
<evidence type="ECO:0000313" key="3">
    <source>
        <dbReference type="EMBL" id="QHT26889.1"/>
    </source>
</evidence>
<name>A0A6C0EF49_9ZZZZ</name>
<feature type="coiled-coil region" evidence="1">
    <location>
        <begin position="177"/>
        <end position="267"/>
    </location>
</feature>
<keyword evidence="1" id="KW-0175">Coiled coil</keyword>
<sequence>MTFTTIEEYNSYLVENQVNVNIIDYVKEVNKLEFKIDISFIDEFIELVSKNECCIHHNMLETYEVLKLDKGTTRVKELLEQNNFKEKKDYQVSNVRELRPQGGSSVKNEYFLHPRAFKICLMRSKNKKEYAYYYILLEECIKYFNDYQIELNKKYIIKLKSKIIKKDAQLIIKDDKIDELIKKTDELLKNNKKILKNNEELIEQNNKTHKMNEDLLKSNKSMEKSLIKANHKLDETLEKLDEVHEELENTHEELEDTNEKLDITDKNLKIVAKKLDIAVEDRVVKTKSKLKNESFIVMYNANEEYKYKVIRGKKEYVDIRINKLEIKNYIQKDELSLNNVPNASTLWCLIKEELKNDIDSCHNKLKLINIDELQFKIKINEIYNKRKNVII</sequence>
<feature type="domain" description="DUF3627" evidence="2">
    <location>
        <begin position="271"/>
        <end position="356"/>
    </location>
</feature>
<dbReference type="EMBL" id="MN739804">
    <property type="protein sequence ID" value="QHT26889.1"/>
    <property type="molecule type" value="Genomic_DNA"/>
</dbReference>
<evidence type="ECO:0000259" key="2">
    <source>
        <dbReference type="Pfam" id="PF12299"/>
    </source>
</evidence>
<organism evidence="3">
    <name type="scientific">viral metagenome</name>
    <dbReference type="NCBI Taxonomy" id="1070528"/>
    <lineage>
        <taxon>unclassified sequences</taxon>
        <taxon>metagenomes</taxon>
        <taxon>organismal metagenomes</taxon>
    </lineage>
</organism>
<dbReference type="InterPro" id="IPR022549">
    <property type="entry name" value="DUF3627"/>
</dbReference>
<reference evidence="3" key="1">
    <citation type="journal article" date="2020" name="Nature">
        <title>Giant virus diversity and host interactions through global metagenomics.</title>
        <authorList>
            <person name="Schulz F."/>
            <person name="Roux S."/>
            <person name="Paez-Espino D."/>
            <person name="Jungbluth S."/>
            <person name="Walsh D.A."/>
            <person name="Denef V.J."/>
            <person name="McMahon K.D."/>
            <person name="Konstantinidis K.T."/>
            <person name="Eloe-Fadrosh E.A."/>
            <person name="Kyrpides N.C."/>
            <person name="Woyke T."/>
        </authorList>
    </citation>
    <scope>NUCLEOTIDE SEQUENCE</scope>
    <source>
        <strain evidence="3">GVMAG-M-3300023179-2</strain>
    </source>
</reference>
<protein>
    <recommendedName>
        <fullName evidence="2">DUF3627 domain-containing protein</fullName>
    </recommendedName>
</protein>
<dbReference type="AlphaFoldDB" id="A0A6C0EF49"/>
<proteinExistence type="predicted"/>
<accession>A0A6C0EF49</accession>
<dbReference type="Pfam" id="PF12299">
    <property type="entry name" value="DUF3627"/>
    <property type="match status" value="1"/>
</dbReference>